<comment type="pathway">
    <text evidence="2 7">Isoprenoid biosynthesis; isopentenyl diphosphate biosynthesis via DXP pathway; isopentenyl diphosphate from 1-deoxy-D-xylulose 5-phosphate: step 2/6.</text>
</comment>
<dbReference type="EC" id="2.7.7.60" evidence="7"/>
<dbReference type="HAMAP" id="MF_00108">
    <property type="entry name" value="IspD"/>
    <property type="match status" value="1"/>
</dbReference>
<sequence length="235" mass="25564">MSTSPDFWAVIPAAGVGRRMGADRPKQYLALAGRTVLEHTLEIFIRSPRITGLAVAIGGEDEYYRELTIRSDKPLLVVHGGEERCHSVLNALRALKHQAADDDWVLVHDAARPCLSDEDLTRLLDTLRDDPVGGLLAAPVADTLKRADAEGRVAQTVDRAGLWRAFTPQMFRYAMLVEAMESARQQGLLVTDEASAMELAGHAPRLVEGSPANLKITSPADLALAEFFLGRGQVS</sequence>
<evidence type="ECO:0000256" key="1">
    <source>
        <dbReference type="ARBA" id="ARBA00001282"/>
    </source>
</evidence>
<dbReference type="UniPathway" id="UPA00056">
    <property type="reaction ID" value="UER00093"/>
</dbReference>
<protein>
    <recommendedName>
        <fullName evidence="7">2-C-methyl-D-erythritol 4-phosphate cytidylyltransferase</fullName>
        <ecNumber evidence="7">2.7.7.60</ecNumber>
    </recommendedName>
    <alternativeName>
        <fullName evidence="7">4-diphosphocytidyl-2C-methyl-D-erythritol synthase</fullName>
    </alternativeName>
    <alternativeName>
        <fullName evidence="7">MEP cytidylyltransferase</fullName>
        <shortName evidence="7">MCT</shortName>
    </alternativeName>
</protein>
<dbReference type="InterPro" id="IPR018294">
    <property type="entry name" value="ISPD_synthase_CS"/>
</dbReference>
<dbReference type="Pfam" id="PF01128">
    <property type="entry name" value="IspD"/>
    <property type="match status" value="1"/>
</dbReference>
<dbReference type="GO" id="GO:0050518">
    <property type="term" value="F:2-C-methyl-D-erythritol 4-phosphate cytidylyltransferase activity"/>
    <property type="evidence" value="ECO:0007669"/>
    <property type="project" value="UniProtKB-UniRule"/>
</dbReference>
<evidence type="ECO:0000256" key="4">
    <source>
        <dbReference type="ARBA" id="ARBA00022679"/>
    </source>
</evidence>
<dbReference type="PANTHER" id="PTHR32125">
    <property type="entry name" value="2-C-METHYL-D-ERYTHRITOL 4-PHOSPHATE CYTIDYLYLTRANSFERASE, CHLOROPLASTIC"/>
    <property type="match status" value="1"/>
</dbReference>
<evidence type="ECO:0000256" key="5">
    <source>
        <dbReference type="ARBA" id="ARBA00022695"/>
    </source>
</evidence>
<dbReference type="InterPro" id="IPR001228">
    <property type="entry name" value="IspD"/>
</dbReference>
<dbReference type="KEGG" id="tgr:Tgr7_1186"/>
<evidence type="ECO:0000256" key="3">
    <source>
        <dbReference type="ARBA" id="ARBA00009789"/>
    </source>
</evidence>
<feature type="site" description="Transition state stabilizer" evidence="7">
    <location>
        <position position="26"/>
    </location>
</feature>
<dbReference type="OrthoDB" id="9806837at2"/>
<dbReference type="CDD" id="cd02516">
    <property type="entry name" value="CDP-ME_synthetase"/>
    <property type="match status" value="1"/>
</dbReference>
<proteinExistence type="inferred from homology"/>
<dbReference type="eggNOG" id="COG1211">
    <property type="taxonomic scope" value="Bacteria"/>
</dbReference>
<dbReference type="EMBL" id="CP001339">
    <property type="protein sequence ID" value="ACL72272.1"/>
    <property type="molecule type" value="Genomic_DNA"/>
</dbReference>
<dbReference type="PANTHER" id="PTHR32125:SF4">
    <property type="entry name" value="2-C-METHYL-D-ERYTHRITOL 4-PHOSPHATE CYTIDYLYLTRANSFERASE, CHLOROPLASTIC"/>
    <property type="match status" value="1"/>
</dbReference>
<name>B8GQ77_THISH</name>
<dbReference type="Gene3D" id="3.90.550.10">
    <property type="entry name" value="Spore Coat Polysaccharide Biosynthesis Protein SpsA, Chain A"/>
    <property type="match status" value="1"/>
</dbReference>
<accession>B8GQ77</accession>
<evidence type="ECO:0000313" key="8">
    <source>
        <dbReference type="EMBL" id="ACL72272.1"/>
    </source>
</evidence>
<keyword evidence="6 7" id="KW-0414">Isoprene biosynthesis</keyword>
<gene>
    <name evidence="7" type="primary">ispD</name>
    <name evidence="8" type="ordered locus">Tgr7_1186</name>
</gene>
<dbReference type="RefSeq" id="WP_012637755.1">
    <property type="nucleotide sequence ID" value="NC_011901.1"/>
</dbReference>
<dbReference type="InterPro" id="IPR034683">
    <property type="entry name" value="IspD/TarI"/>
</dbReference>
<feature type="site" description="Positions MEP for the nucleophilic attack" evidence="7">
    <location>
        <position position="215"/>
    </location>
</feature>
<dbReference type="AlphaFoldDB" id="B8GQ77"/>
<dbReference type="NCBIfam" id="TIGR00453">
    <property type="entry name" value="ispD"/>
    <property type="match status" value="1"/>
</dbReference>
<feature type="site" description="Transition state stabilizer" evidence="7">
    <location>
        <position position="19"/>
    </location>
</feature>
<feature type="site" description="Positions MEP for the nucleophilic attack" evidence="7">
    <location>
        <position position="159"/>
    </location>
</feature>
<dbReference type="FunFam" id="3.90.550.10:FF:000003">
    <property type="entry name" value="2-C-methyl-D-erythritol 4-phosphate cytidylyltransferase"/>
    <property type="match status" value="1"/>
</dbReference>
<dbReference type="GO" id="GO:0019288">
    <property type="term" value="P:isopentenyl diphosphate biosynthetic process, methylerythritol 4-phosphate pathway"/>
    <property type="evidence" value="ECO:0007669"/>
    <property type="project" value="UniProtKB-UniRule"/>
</dbReference>
<keyword evidence="4 7" id="KW-0808">Transferase</keyword>
<dbReference type="STRING" id="396588.Tgr7_1186"/>
<dbReference type="InterPro" id="IPR050088">
    <property type="entry name" value="IspD/TarI_cytidylyltransf_bact"/>
</dbReference>
<dbReference type="InterPro" id="IPR029044">
    <property type="entry name" value="Nucleotide-diphossugar_trans"/>
</dbReference>
<comment type="similarity">
    <text evidence="3 7">Belongs to the IspD/TarI cytidylyltransferase family. IspD subfamily.</text>
</comment>
<evidence type="ECO:0000256" key="2">
    <source>
        <dbReference type="ARBA" id="ARBA00004787"/>
    </source>
</evidence>
<keyword evidence="9" id="KW-1185">Reference proteome</keyword>
<keyword evidence="5 7" id="KW-0548">Nucleotidyltransferase</keyword>
<comment type="function">
    <text evidence="7">Catalyzes the formation of 4-diphosphocytidyl-2-C-methyl-D-erythritol from CTP and 2-C-methyl-D-erythritol 4-phosphate (MEP).</text>
</comment>
<reference evidence="8 9" key="1">
    <citation type="journal article" date="2011" name="Stand. Genomic Sci.">
        <title>Complete genome sequence of 'Thioalkalivibrio sulfidophilus' HL-EbGr7.</title>
        <authorList>
            <person name="Muyzer G."/>
            <person name="Sorokin D.Y."/>
            <person name="Mavromatis K."/>
            <person name="Lapidus A."/>
            <person name="Clum A."/>
            <person name="Ivanova N."/>
            <person name="Pati A."/>
            <person name="d'Haeseleer P."/>
            <person name="Woyke T."/>
            <person name="Kyrpides N.C."/>
        </authorList>
    </citation>
    <scope>NUCLEOTIDE SEQUENCE [LARGE SCALE GENOMIC DNA]</scope>
    <source>
        <strain evidence="8 9">HL-EbGR7</strain>
    </source>
</reference>
<dbReference type="HOGENOM" id="CLU_061281_3_1_6"/>
<dbReference type="Proteomes" id="UP000002383">
    <property type="component" value="Chromosome"/>
</dbReference>
<evidence type="ECO:0000313" key="9">
    <source>
        <dbReference type="Proteomes" id="UP000002383"/>
    </source>
</evidence>
<evidence type="ECO:0000256" key="7">
    <source>
        <dbReference type="HAMAP-Rule" id="MF_00108"/>
    </source>
</evidence>
<evidence type="ECO:0000256" key="6">
    <source>
        <dbReference type="ARBA" id="ARBA00023229"/>
    </source>
</evidence>
<comment type="catalytic activity">
    <reaction evidence="1 7">
        <text>2-C-methyl-D-erythritol 4-phosphate + CTP + H(+) = 4-CDP-2-C-methyl-D-erythritol + diphosphate</text>
        <dbReference type="Rhea" id="RHEA:13429"/>
        <dbReference type="ChEBI" id="CHEBI:15378"/>
        <dbReference type="ChEBI" id="CHEBI:33019"/>
        <dbReference type="ChEBI" id="CHEBI:37563"/>
        <dbReference type="ChEBI" id="CHEBI:57823"/>
        <dbReference type="ChEBI" id="CHEBI:58262"/>
        <dbReference type="EC" id="2.7.7.60"/>
    </reaction>
</comment>
<dbReference type="PROSITE" id="PS01295">
    <property type="entry name" value="ISPD"/>
    <property type="match status" value="1"/>
</dbReference>
<organism evidence="8 9">
    <name type="scientific">Thioalkalivibrio sulfidiphilus (strain HL-EbGR7)</name>
    <dbReference type="NCBI Taxonomy" id="396588"/>
    <lineage>
        <taxon>Bacteria</taxon>
        <taxon>Pseudomonadati</taxon>
        <taxon>Pseudomonadota</taxon>
        <taxon>Gammaproteobacteria</taxon>
        <taxon>Chromatiales</taxon>
        <taxon>Ectothiorhodospiraceae</taxon>
        <taxon>Thioalkalivibrio</taxon>
    </lineage>
</organism>
<dbReference type="SUPFAM" id="SSF53448">
    <property type="entry name" value="Nucleotide-diphospho-sugar transferases"/>
    <property type="match status" value="1"/>
</dbReference>